<dbReference type="AlphaFoldDB" id="A0A6J6L630"/>
<organism evidence="3">
    <name type="scientific">freshwater metagenome</name>
    <dbReference type="NCBI Taxonomy" id="449393"/>
    <lineage>
        <taxon>unclassified sequences</taxon>
        <taxon>metagenomes</taxon>
        <taxon>ecological metagenomes</taxon>
    </lineage>
</organism>
<gene>
    <name evidence="3" type="ORF">UFOPK2237_00788</name>
</gene>
<evidence type="ECO:0000256" key="2">
    <source>
        <dbReference type="ARBA" id="ARBA00022801"/>
    </source>
</evidence>
<evidence type="ECO:0000313" key="3">
    <source>
        <dbReference type="EMBL" id="CAB4656044.1"/>
    </source>
</evidence>
<dbReference type="InterPro" id="IPR032466">
    <property type="entry name" value="Metal_Hydrolase"/>
</dbReference>
<dbReference type="PANTHER" id="PTHR46124:SF2">
    <property type="entry name" value="D-AMINOACYL-TRNA DEACYLASE"/>
    <property type="match status" value="1"/>
</dbReference>
<dbReference type="PIRSF" id="PIRSF005902">
    <property type="entry name" value="DNase_TatD"/>
    <property type="match status" value="1"/>
</dbReference>
<dbReference type="NCBIfam" id="TIGR00010">
    <property type="entry name" value="YchF/TatD family DNA exonuclease"/>
    <property type="match status" value="1"/>
</dbReference>
<dbReference type="GO" id="GO:0005829">
    <property type="term" value="C:cytosol"/>
    <property type="evidence" value="ECO:0007669"/>
    <property type="project" value="TreeGrafter"/>
</dbReference>
<dbReference type="PROSITE" id="PS01137">
    <property type="entry name" value="TATD_1"/>
    <property type="match status" value="1"/>
</dbReference>
<dbReference type="GO" id="GO:0046872">
    <property type="term" value="F:metal ion binding"/>
    <property type="evidence" value="ECO:0007669"/>
    <property type="project" value="UniProtKB-KW"/>
</dbReference>
<dbReference type="CDD" id="cd01310">
    <property type="entry name" value="TatD_DNAse"/>
    <property type="match status" value="1"/>
</dbReference>
<dbReference type="Pfam" id="PF01026">
    <property type="entry name" value="TatD_DNase"/>
    <property type="match status" value="1"/>
</dbReference>
<evidence type="ECO:0000256" key="1">
    <source>
        <dbReference type="ARBA" id="ARBA00022723"/>
    </source>
</evidence>
<dbReference type="GO" id="GO:0016788">
    <property type="term" value="F:hydrolase activity, acting on ester bonds"/>
    <property type="evidence" value="ECO:0007669"/>
    <property type="project" value="InterPro"/>
</dbReference>
<accession>A0A6J6L630</accession>
<protein>
    <submittedName>
        <fullName evidence="3">Unannotated protein</fullName>
    </submittedName>
</protein>
<reference evidence="3" key="1">
    <citation type="submission" date="2020-05" db="EMBL/GenBank/DDBJ databases">
        <authorList>
            <person name="Chiriac C."/>
            <person name="Salcher M."/>
            <person name="Ghai R."/>
            <person name="Kavagutti S V."/>
        </authorList>
    </citation>
    <scope>NUCLEOTIDE SEQUENCE</scope>
</reference>
<dbReference type="InterPro" id="IPR015991">
    <property type="entry name" value="TatD/YcfH-like"/>
</dbReference>
<dbReference type="InterPro" id="IPR001130">
    <property type="entry name" value="TatD-like"/>
</dbReference>
<dbReference type="PANTHER" id="PTHR46124">
    <property type="entry name" value="D-AMINOACYL-TRNA DEACYLASE"/>
    <property type="match status" value="1"/>
</dbReference>
<dbReference type="SUPFAM" id="SSF51556">
    <property type="entry name" value="Metallo-dependent hydrolases"/>
    <property type="match status" value="1"/>
</dbReference>
<dbReference type="InterPro" id="IPR018228">
    <property type="entry name" value="DNase_TatD-rel_CS"/>
</dbReference>
<keyword evidence="2" id="KW-0378">Hydrolase</keyword>
<dbReference type="FunFam" id="3.20.20.140:FF:000005">
    <property type="entry name" value="TatD family hydrolase"/>
    <property type="match status" value="1"/>
</dbReference>
<dbReference type="PROSITE" id="PS01091">
    <property type="entry name" value="TATD_3"/>
    <property type="match status" value="1"/>
</dbReference>
<name>A0A6J6L630_9ZZZZ</name>
<keyword evidence="1" id="KW-0479">Metal-binding</keyword>
<dbReference type="GO" id="GO:0004536">
    <property type="term" value="F:DNA nuclease activity"/>
    <property type="evidence" value="ECO:0007669"/>
    <property type="project" value="InterPro"/>
</dbReference>
<proteinExistence type="predicted"/>
<sequence>MKVALPLAGPVVDTHCHMDVNFDDEYVLPDVNEAMAAARSVNVTKVIQVGCDVASSKWAAQTALEHPDVWATVALHPNAAAHDTDLENSLLAIAELAKLPQVRGLGETGLDYYRTEESQAAAQHVSFRAHIDIAREVGKPVIIHDRDAHKDVIETLETYGAPETVVFHCFSGDAEMAKVCAQAGWYMSIPGVVTFKNAQQLRDAVLEIPDHLLLVETDSPFLTPAPNRGQANSSANIPWTVRAICEVRGQSEQEICELLFSNAARVFGPF</sequence>
<dbReference type="Gene3D" id="3.20.20.140">
    <property type="entry name" value="Metal-dependent hydrolases"/>
    <property type="match status" value="1"/>
</dbReference>
<dbReference type="EMBL" id="CAEZWI010000094">
    <property type="protein sequence ID" value="CAB4656044.1"/>
    <property type="molecule type" value="Genomic_DNA"/>
</dbReference>